<dbReference type="AlphaFoldDB" id="A0A2Z6MU26"/>
<evidence type="ECO:0000256" key="1">
    <source>
        <dbReference type="SAM" id="MobiDB-lite"/>
    </source>
</evidence>
<dbReference type="PANTHER" id="PTHR34459">
    <property type="entry name" value="OS01G0264500 PROTEIN"/>
    <property type="match status" value="1"/>
</dbReference>
<reference evidence="3" key="1">
    <citation type="journal article" date="2017" name="Front. Plant Sci.">
        <title>Climate Clever Clovers: New Paradigm to Reduce the Environmental Footprint of Ruminants by Breeding Low Methanogenic Forages Utilizing Haplotype Variation.</title>
        <authorList>
            <person name="Kaur P."/>
            <person name="Appels R."/>
            <person name="Bayer P.E."/>
            <person name="Keeble-Gagnere G."/>
            <person name="Wang J."/>
            <person name="Hirakawa H."/>
            <person name="Shirasawa K."/>
            <person name="Vercoe P."/>
            <person name="Stefanova K."/>
            <person name="Durmic Z."/>
            <person name="Nichols P."/>
            <person name="Revell C."/>
            <person name="Isobe S.N."/>
            <person name="Edwards D."/>
            <person name="Erskine W."/>
        </authorList>
    </citation>
    <scope>NUCLEOTIDE SEQUENCE [LARGE SCALE GENOMIC DNA]</scope>
    <source>
        <strain evidence="3">cv. Daliak</strain>
    </source>
</reference>
<dbReference type="PANTHER" id="PTHR34459:SF3">
    <property type="entry name" value="OS01G0264500 PROTEIN"/>
    <property type="match status" value="1"/>
</dbReference>
<evidence type="ECO:0000313" key="2">
    <source>
        <dbReference type="EMBL" id="GAU27235.1"/>
    </source>
</evidence>
<sequence>MASDKNIRCNHCAGPLSKHMETSKWTVAPLIRDSFSMIGSAVGGTASAFYGFNHVMPVVHRYVKGPMWVHFLVGTPPVIVFSSVCAGLAVPALAQLVSSSYHAAQSSPPSDDDKIQKSRTSSTL</sequence>
<protein>
    <submittedName>
        <fullName evidence="2">Uncharacterized protein</fullName>
    </submittedName>
</protein>
<keyword evidence="3" id="KW-1185">Reference proteome</keyword>
<evidence type="ECO:0000313" key="3">
    <source>
        <dbReference type="Proteomes" id="UP000242715"/>
    </source>
</evidence>
<gene>
    <name evidence="2" type="ORF">TSUD_273900</name>
</gene>
<dbReference type="OrthoDB" id="1931581at2759"/>
<proteinExistence type="predicted"/>
<organism evidence="2 3">
    <name type="scientific">Trifolium subterraneum</name>
    <name type="common">Subterranean clover</name>
    <dbReference type="NCBI Taxonomy" id="3900"/>
    <lineage>
        <taxon>Eukaryota</taxon>
        <taxon>Viridiplantae</taxon>
        <taxon>Streptophyta</taxon>
        <taxon>Embryophyta</taxon>
        <taxon>Tracheophyta</taxon>
        <taxon>Spermatophyta</taxon>
        <taxon>Magnoliopsida</taxon>
        <taxon>eudicotyledons</taxon>
        <taxon>Gunneridae</taxon>
        <taxon>Pentapetalae</taxon>
        <taxon>rosids</taxon>
        <taxon>fabids</taxon>
        <taxon>Fabales</taxon>
        <taxon>Fabaceae</taxon>
        <taxon>Papilionoideae</taxon>
        <taxon>50 kb inversion clade</taxon>
        <taxon>NPAAA clade</taxon>
        <taxon>Hologalegina</taxon>
        <taxon>IRL clade</taxon>
        <taxon>Trifolieae</taxon>
        <taxon>Trifolium</taxon>
    </lineage>
</organism>
<accession>A0A2Z6MU26</accession>
<feature type="region of interest" description="Disordered" evidence="1">
    <location>
        <begin position="102"/>
        <end position="124"/>
    </location>
</feature>
<name>A0A2Z6MU26_TRISU</name>
<dbReference type="Proteomes" id="UP000242715">
    <property type="component" value="Unassembled WGS sequence"/>
</dbReference>
<dbReference type="EMBL" id="DF973349">
    <property type="protein sequence ID" value="GAU27235.1"/>
    <property type="molecule type" value="Genomic_DNA"/>
</dbReference>